<sequence>MAHEQQSDNDQEFIQLICEQRSDNESDCGNENDEYIIRVGATFPKWESLESALKKIRVRNWIKAIKFRMERENNGAIIHRYFVKIPKSINLKKDRQSFPCKEIATSLRSLSQEVLDDIKFLTQECSLGAQAQRRYLSKNFPINFYMIVIYIICQYKNQMGSQRENDAADMVKWLMKQQEQEPG</sequence>
<dbReference type="Proteomes" id="UP000789831">
    <property type="component" value="Unassembled WGS sequence"/>
</dbReference>
<protein>
    <submittedName>
        <fullName evidence="1">11479_t:CDS:1</fullName>
    </submittedName>
</protein>
<organism evidence="1 2">
    <name type="scientific">Ambispora gerdemannii</name>
    <dbReference type="NCBI Taxonomy" id="144530"/>
    <lineage>
        <taxon>Eukaryota</taxon>
        <taxon>Fungi</taxon>
        <taxon>Fungi incertae sedis</taxon>
        <taxon>Mucoromycota</taxon>
        <taxon>Glomeromycotina</taxon>
        <taxon>Glomeromycetes</taxon>
        <taxon>Archaeosporales</taxon>
        <taxon>Ambisporaceae</taxon>
        <taxon>Ambispora</taxon>
    </lineage>
</organism>
<name>A0A9N9GLP8_9GLOM</name>
<dbReference type="AlphaFoldDB" id="A0A9N9GLP8"/>
<proteinExistence type="predicted"/>
<accession>A0A9N9GLP8</accession>
<evidence type="ECO:0000313" key="1">
    <source>
        <dbReference type="EMBL" id="CAG8610890.1"/>
    </source>
</evidence>
<gene>
    <name evidence="1" type="ORF">AGERDE_LOCUS9585</name>
</gene>
<dbReference type="OrthoDB" id="2384698at2759"/>
<keyword evidence="2" id="KW-1185">Reference proteome</keyword>
<comment type="caution">
    <text evidence="1">The sequence shown here is derived from an EMBL/GenBank/DDBJ whole genome shotgun (WGS) entry which is preliminary data.</text>
</comment>
<evidence type="ECO:0000313" key="2">
    <source>
        <dbReference type="Proteomes" id="UP000789831"/>
    </source>
</evidence>
<reference evidence="1" key="1">
    <citation type="submission" date="2021-06" db="EMBL/GenBank/DDBJ databases">
        <authorList>
            <person name="Kallberg Y."/>
            <person name="Tangrot J."/>
            <person name="Rosling A."/>
        </authorList>
    </citation>
    <scope>NUCLEOTIDE SEQUENCE</scope>
    <source>
        <strain evidence="1">MT106</strain>
    </source>
</reference>
<dbReference type="EMBL" id="CAJVPL010002457">
    <property type="protein sequence ID" value="CAG8610890.1"/>
    <property type="molecule type" value="Genomic_DNA"/>
</dbReference>